<keyword evidence="2" id="KW-1185">Reference proteome</keyword>
<evidence type="ECO:0000313" key="1">
    <source>
        <dbReference type="EMBL" id="KYQ88851.1"/>
    </source>
</evidence>
<comment type="caution">
    <text evidence="1">The sequence shown here is derived from an EMBL/GenBank/DDBJ whole genome shotgun (WGS) entry which is preliminary data.</text>
</comment>
<dbReference type="InParanoid" id="A0A151Z4I2"/>
<gene>
    <name evidence="1" type="ORF">DLAC_10654</name>
</gene>
<protein>
    <submittedName>
        <fullName evidence="1">Uncharacterized protein</fullName>
    </submittedName>
</protein>
<organism evidence="1 2">
    <name type="scientific">Tieghemostelium lacteum</name>
    <name type="common">Slime mold</name>
    <name type="synonym">Dictyostelium lacteum</name>
    <dbReference type="NCBI Taxonomy" id="361077"/>
    <lineage>
        <taxon>Eukaryota</taxon>
        <taxon>Amoebozoa</taxon>
        <taxon>Evosea</taxon>
        <taxon>Eumycetozoa</taxon>
        <taxon>Dictyostelia</taxon>
        <taxon>Dictyosteliales</taxon>
        <taxon>Raperosteliaceae</taxon>
        <taxon>Tieghemostelium</taxon>
    </lineage>
</organism>
<dbReference type="AlphaFoldDB" id="A0A151Z4I2"/>
<proteinExistence type="predicted"/>
<dbReference type="EMBL" id="LODT01000047">
    <property type="protein sequence ID" value="KYQ88851.1"/>
    <property type="molecule type" value="Genomic_DNA"/>
</dbReference>
<name>A0A151Z4I2_TIELA</name>
<sequence length="1081" mass="125601">MSTLAKNYFFNSPKNQESLIHVQPATIVKLKNLLNFESNMKSLFVEPMISLYSSMSDKELVALGIDNLIAIFQLAMPLDIPLSKEMIVGHGVNLLFSRLLPIAHQLGTCESTLKAVYNSCWMFLSVLVNICRFNTFMYKHLVSGILKLLEYYPSEIVGANLVLLFNKYSGDTTIPLLLPLLRGRQDLAEFVLVKNGVLKIIQKLVISSQIDTNWEYSLPINLHFIEFCLPLILKEDSNPPMEILNHIFRRFTNGKLYQLLWQVYPSALDLHPNIFQLVKTTTVMVPKSIGIFLNVITFKSLEIETEYLQYLQSQFQKLDLHNSMEMDKLHILIECDKKFTNAIHKRILTEMMEYLLANIDKFKTYNHIDEYAMVVIQGLFKLYNKYGVRYEKLCNLGLNLLVGCVSRGSANVISSALEFYQNVIVKDYDKELFHYLTYVHILHTPNVVSYRHVFQFYRITINYLSGKKYLNLIDFSALFTLSQQILSIQLNSDIIEIIKFLLYLCDIQPLQQQHVQNNQSIYNKFAKTINQIAFDKTDISSNSKEFRHEIHTLIQNLLFNCVENNFDVQSPPPINDILSLLYSYNLEHYFSFAQLVLMLLKTDNPHLMKSHLQYLIQLDQHQPKISSQSLEVIINQHFNTIQWYQSSISLYNSFITQKSITANDSNYNVKLPHYIWKLILYRLYKIEFRLELTLICKDVFKVSKDLVYNTRIRCLENRYRMSQMYTKDQDNASEFKLVMNRVLDYRQLVNSVNPLQIQSHVVSLNWVGASNTLIFVPVQKLVSLKTLIVSDINSASSCKWYRFLAKTGNLNTLKWVVRQSTQLDTQLNILNFFEKLIQNNESTLRTVKIKFLEFVPPLSQLEDIIDHITILSTKRSGTKLVPLNVKVISKLVKGKQINPWAINYHHLSILLSNFGIPHNLLSTQHNNLTRLEIIENHLHHQVEKELVKSLILNSPNLQRFTYTILESKVLIVDQVLSYILPADNNIQHITVKKKITNSGLPDEINVVLVNNIFSVIHKKALSCHTLSLYQETVHTNSSSSENRIVSFLNHSLYKKVNLLDMEPSQHQDPYNLTLFHRKDKY</sequence>
<reference evidence="1 2" key="1">
    <citation type="submission" date="2015-12" db="EMBL/GenBank/DDBJ databases">
        <title>Dictyostelia acquired genes for synthesis and detection of signals that induce cell-type specialization by lateral gene transfer from prokaryotes.</title>
        <authorList>
            <person name="Gloeckner G."/>
            <person name="Schaap P."/>
        </authorList>
    </citation>
    <scope>NUCLEOTIDE SEQUENCE [LARGE SCALE GENOMIC DNA]</scope>
    <source>
        <strain evidence="1 2">TK</strain>
    </source>
</reference>
<evidence type="ECO:0000313" key="2">
    <source>
        <dbReference type="Proteomes" id="UP000076078"/>
    </source>
</evidence>
<accession>A0A151Z4I2</accession>
<dbReference type="Proteomes" id="UP000076078">
    <property type="component" value="Unassembled WGS sequence"/>
</dbReference>